<feature type="domain" description="Methionyl/Leucyl tRNA synthetase" evidence="10">
    <location>
        <begin position="71"/>
        <end position="425"/>
    </location>
</feature>
<protein>
    <recommendedName>
        <fullName evidence="7">Methionine--tRNA ligase, mitochondrial</fullName>
        <ecNumber evidence="1">6.1.1.10</ecNumber>
    </recommendedName>
    <alternativeName>
        <fullName evidence="8">Mitochondrial methionyl-tRNA synthetase</fullName>
    </alternativeName>
</protein>
<sequence>MVAEVKMALETGSWKRLQFNVLPTTNTLATSSCSRPIDAGLLLFFKEGRFPAVHMRLTRSILLLSRRNHSYITTPIFYANAAPHLGHLYTVVLADAAHRWQKLKDPESTHIFSTGTDEHGIKIFRAAEQVGKDPMRFCDGISKKFHDLFQDFGIANTDFIRTTGDRHKLCVAHVWKQLYDEGFIYKDVYSGWYSVVDECFFVDSDVEDTPSGKVVKGTKNTVEWVEEQNYMFRLSGFKENVRHWLLNTDVIRPKHYLQFVLQYLELDGDLSISRSRVRLPWGVQVPGDDTQTIYVWLDALVNYLSVVGYPETMKVWPPTWQILGKDIMKFHAFYWPAFLMAMELPLPEKLFVHGHWLVDNAKMSKSAGNVVDPYEAMNTYTTEGLRYFLLKQGLPHGDSNFSREKAINVINSDLVNSIGNLLSRATVKKLNPSQEYRNFTKDALDGDLAQMATSLLEELEQVREKTLQLYDDMLFYKAIEGILSVVKSGNGFFQFAQPWKLEQGEKLDSVLYLTYEVVRITSVLLQPVIPSLADQALNRLGVPKEGRRIDAAVFCPTRGSHPLGADLGPLLPRISEKA</sequence>
<dbReference type="InterPro" id="IPR041872">
    <property type="entry name" value="Anticodon_Met"/>
</dbReference>
<dbReference type="AlphaFoldDB" id="A0A016X2Y5"/>
<dbReference type="NCBIfam" id="TIGR00398">
    <property type="entry name" value="metG"/>
    <property type="match status" value="1"/>
</dbReference>
<dbReference type="CDD" id="cd00814">
    <property type="entry name" value="MetRS_core"/>
    <property type="match status" value="1"/>
</dbReference>
<evidence type="ECO:0000256" key="9">
    <source>
        <dbReference type="RuleBase" id="RU363039"/>
    </source>
</evidence>
<dbReference type="CDD" id="cd07957">
    <property type="entry name" value="Anticodon_Ia_Met"/>
    <property type="match status" value="1"/>
</dbReference>
<evidence type="ECO:0000256" key="2">
    <source>
        <dbReference type="ARBA" id="ARBA00022598"/>
    </source>
</evidence>
<dbReference type="OrthoDB" id="5844513at2759"/>
<name>A0A016X2Y5_9BILA</name>
<keyword evidence="3 9" id="KW-0547">Nucleotide-binding</keyword>
<dbReference type="InterPro" id="IPR015413">
    <property type="entry name" value="Methionyl/Leucyl_tRNA_Synth"/>
</dbReference>
<keyword evidence="6 9" id="KW-0030">Aminoacyl-tRNA synthetase</keyword>
<comment type="caution">
    <text evidence="12">The sequence shown here is derived from an EMBL/GenBank/DDBJ whole genome shotgun (WGS) entry which is preliminary data.</text>
</comment>
<dbReference type="PROSITE" id="PS51257">
    <property type="entry name" value="PROKAR_LIPOPROTEIN"/>
    <property type="match status" value="1"/>
</dbReference>
<dbReference type="EMBL" id="JARK01000022">
    <property type="protein sequence ID" value="EYC45588.1"/>
    <property type="molecule type" value="Genomic_DNA"/>
</dbReference>
<dbReference type="Proteomes" id="UP000024635">
    <property type="component" value="Unassembled WGS sequence"/>
</dbReference>
<dbReference type="InterPro" id="IPR023457">
    <property type="entry name" value="Met-tRNA_synth_2"/>
</dbReference>
<evidence type="ECO:0000256" key="4">
    <source>
        <dbReference type="ARBA" id="ARBA00022840"/>
    </source>
</evidence>
<evidence type="ECO:0000256" key="3">
    <source>
        <dbReference type="ARBA" id="ARBA00022741"/>
    </source>
</evidence>
<dbReference type="PANTHER" id="PTHR43326">
    <property type="entry name" value="METHIONYL-TRNA SYNTHETASE"/>
    <property type="match status" value="1"/>
</dbReference>
<dbReference type="PRINTS" id="PR01041">
    <property type="entry name" value="TRNASYNTHMET"/>
</dbReference>
<evidence type="ECO:0000256" key="7">
    <source>
        <dbReference type="ARBA" id="ARBA00026124"/>
    </source>
</evidence>
<evidence type="ECO:0000313" key="13">
    <source>
        <dbReference type="Proteomes" id="UP000024635"/>
    </source>
</evidence>
<dbReference type="PANTHER" id="PTHR43326:SF1">
    <property type="entry name" value="METHIONINE--TRNA LIGASE, MITOCHONDRIAL"/>
    <property type="match status" value="1"/>
</dbReference>
<evidence type="ECO:0000259" key="11">
    <source>
        <dbReference type="Pfam" id="PF19303"/>
    </source>
</evidence>
<keyword evidence="13" id="KW-1185">Reference proteome</keyword>
<dbReference type="GO" id="GO:0006431">
    <property type="term" value="P:methionyl-tRNA aminoacylation"/>
    <property type="evidence" value="ECO:0007669"/>
    <property type="project" value="InterPro"/>
</dbReference>
<dbReference type="SUPFAM" id="SSF47323">
    <property type="entry name" value="Anticodon-binding domain of a subclass of class I aminoacyl-tRNA synthetases"/>
    <property type="match status" value="1"/>
</dbReference>
<dbReference type="Gene3D" id="2.170.220.10">
    <property type="match status" value="1"/>
</dbReference>
<evidence type="ECO:0000256" key="5">
    <source>
        <dbReference type="ARBA" id="ARBA00022917"/>
    </source>
</evidence>
<keyword evidence="5 9" id="KW-0648">Protein biosynthesis</keyword>
<evidence type="ECO:0000256" key="6">
    <source>
        <dbReference type="ARBA" id="ARBA00023146"/>
    </source>
</evidence>
<evidence type="ECO:0000256" key="8">
    <source>
        <dbReference type="ARBA" id="ARBA00030331"/>
    </source>
</evidence>
<evidence type="ECO:0000313" key="12">
    <source>
        <dbReference type="EMBL" id="EYC45588.1"/>
    </source>
</evidence>
<dbReference type="InterPro" id="IPR014758">
    <property type="entry name" value="Met-tRNA_synth"/>
</dbReference>
<dbReference type="InterPro" id="IPR014729">
    <property type="entry name" value="Rossmann-like_a/b/a_fold"/>
</dbReference>
<dbReference type="SUPFAM" id="SSF52374">
    <property type="entry name" value="Nucleotidylyl transferase"/>
    <property type="match status" value="1"/>
</dbReference>
<dbReference type="GO" id="GO:0004825">
    <property type="term" value="F:methionine-tRNA ligase activity"/>
    <property type="evidence" value="ECO:0007669"/>
    <property type="project" value="UniProtKB-EC"/>
</dbReference>
<reference evidence="13" key="1">
    <citation type="journal article" date="2015" name="Nat. Genet.">
        <title>The genome and transcriptome of the zoonotic hookworm Ancylostoma ceylanicum identify infection-specific gene families.</title>
        <authorList>
            <person name="Schwarz E.M."/>
            <person name="Hu Y."/>
            <person name="Antoshechkin I."/>
            <person name="Miller M.M."/>
            <person name="Sternberg P.W."/>
            <person name="Aroian R.V."/>
        </authorList>
    </citation>
    <scope>NUCLEOTIDE SEQUENCE</scope>
    <source>
        <strain evidence="13">HY135</strain>
    </source>
</reference>
<dbReference type="Gene3D" id="1.10.730.10">
    <property type="entry name" value="Isoleucyl-tRNA Synthetase, Domain 1"/>
    <property type="match status" value="1"/>
</dbReference>
<dbReference type="Pfam" id="PF19303">
    <property type="entry name" value="Anticodon_3"/>
    <property type="match status" value="1"/>
</dbReference>
<proteinExistence type="inferred from homology"/>
<dbReference type="InterPro" id="IPR009080">
    <property type="entry name" value="tRNAsynth_Ia_anticodon-bd"/>
</dbReference>
<keyword evidence="2 9" id="KW-0436">Ligase</keyword>
<dbReference type="Pfam" id="PF09334">
    <property type="entry name" value="tRNA-synt_1g"/>
    <property type="match status" value="1"/>
</dbReference>
<comment type="similarity">
    <text evidence="9">Belongs to the class-I aminoacyl-tRNA synthetase family.</text>
</comment>
<gene>
    <name evidence="12" type="primary">Acey_s0422.g1184</name>
    <name evidence="12" type="ORF">Y032_0422g1184</name>
</gene>
<dbReference type="Gene3D" id="3.40.50.620">
    <property type="entry name" value="HUPs"/>
    <property type="match status" value="1"/>
</dbReference>
<evidence type="ECO:0000256" key="1">
    <source>
        <dbReference type="ARBA" id="ARBA00012838"/>
    </source>
</evidence>
<feature type="domain" description="Methionyl-tRNA synthetase anticodon-binding" evidence="11">
    <location>
        <begin position="446"/>
        <end position="542"/>
    </location>
</feature>
<accession>A0A016X2Y5</accession>
<keyword evidence="4 9" id="KW-0067">ATP-binding</keyword>
<dbReference type="STRING" id="53326.A0A016X2Y5"/>
<organism evidence="12 13">
    <name type="scientific">Ancylostoma ceylanicum</name>
    <dbReference type="NCBI Taxonomy" id="53326"/>
    <lineage>
        <taxon>Eukaryota</taxon>
        <taxon>Metazoa</taxon>
        <taxon>Ecdysozoa</taxon>
        <taxon>Nematoda</taxon>
        <taxon>Chromadorea</taxon>
        <taxon>Rhabditida</taxon>
        <taxon>Rhabditina</taxon>
        <taxon>Rhabditomorpha</taxon>
        <taxon>Strongyloidea</taxon>
        <taxon>Ancylostomatidae</taxon>
        <taxon>Ancylostomatinae</taxon>
        <taxon>Ancylostoma</taxon>
    </lineage>
</organism>
<evidence type="ECO:0000259" key="10">
    <source>
        <dbReference type="Pfam" id="PF09334"/>
    </source>
</evidence>
<dbReference type="GO" id="GO:0005524">
    <property type="term" value="F:ATP binding"/>
    <property type="evidence" value="ECO:0007669"/>
    <property type="project" value="UniProtKB-KW"/>
</dbReference>
<dbReference type="InterPro" id="IPR033911">
    <property type="entry name" value="MetRS_core"/>
</dbReference>
<dbReference type="EC" id="6.1.1.10" evidence="1"/>